<accession>A0A1T5CPL6</accession>
<comment type="similarity">
    <text evidence="2">Belongs to the ABC-2 integral membrane protein family.</text>
</comment>
<feature type="transmembrane region" description="Helical" evidence="8">
    <location>
        <begin position="180"/>
        <end position="204"/>
    </location>
</feature>
<dbReference type="EMBL" id="FUYZ01000001">
    <property type="protein sequence ID" value="SKB61263.1"/>
    <property type="molecule type" value="Genomic_DNA"/>
</dbReference>
<keyword evidence="4" id="KW-1003">Cell membrane</keyword>
<dbReference type="Proteomes" id="UP000191112">
    <property type="component" value="Unassembled WGS sequence"/>
</dbReference>
<evidence type="ECO:0000256" key="1">
    <source>
        <dbReference type="ARBA" id="ARBA00004651"/>
    </source>
</evidence>
<gene>
    <name evidence="10" type="ORF">SAMN05660477_00221</name>
</gene>
<dbReference type="PROSITE" id="PS51012">
    <property type="entry name" value="ABC_TM2"/>
    <property type="match status" value="1"/>
</dbReference>
<dbReference type="InterPro" id="IPR047817">
    <property type="entry name" value="ABC2_TM_bact-type"/>
</dbReference>
<evidence type="ECO:0000256" key="4">
    <source>
        <dbReference type="ARBA" id="ARBA00022475"/>
    </source>
</evidence>
<evidence type="ECO:0000256" key="8">
    <source>
        <dbReference type="SAM" id="Phobius"/>
    </source>
</evidence>
<feature type="transmembrane region" description="Helical" evidence="8">
    <location>
        <begin position="261"/>
        <end position="281"/>
    </location>
</feature>
<protein>
    <submittedName>
        <fullName evidence="10">ABC-2 type transport system permease protein</fullName>
    </submittedName>
</protein>
<evidence type="ECO:0000256" key="5">
    <source>
        <dbReference type="ARBA" id="ARBA00022692"/>
    </source>
</evidence>
<feature type="transmembrane region" description="Helical" evidence="8">
    <location>
        <begin position="231"/>
        <end position="255"/>
    </location>
</feature>
<feature type="domain" description="ABC transmembrane type-2" evidence="9">
    <location>
        <begin position="144"/>
        <end position="373"/>
    </location>
</feature>
<dbReference type="InterPro" id="IPR051449">
    <property type="entry name" value="ABC-2_transporter_component"/>
</dbReference>
<dbReference type="GO" id="GO:0140359">
    <property type="term" value="F:ABC-type transporter activity"/>
    <property type="evidence" value="ECO:0007669"/>
    <property type="project" value="InterPro"/>
</dbReference>
<evidence type="ECO:0000259" key="9">
    <source>
        <dbReference type="PROSITE" id="PS51012"/>
    </source>
</evidence>
<keyword evidence="3" id="KW-0813">Transport</keyword>
<evidence type="ECO:0000256" key="6">
    <source>
        <dbReference type="ARBA" id="ARBA00022989"/>
    </source>
</evidence>
<feature type="transmembrane region" description="Helical" evidence="8">
    <location>
        <begin position="293"/>
        <end position="312"/>
    </location>
</feature>
<dbReference type="GO" id="GO:0005886">
    <property type="term" value="C:plasma membrane"/>
    <property type="evidence" value="ECO:0007669"/>
    <property type="project" value="UniProtKB-SubCell"/>
</dbReference>
<sequence length="374" mass="41860">MKVLAFILQKEFRQILRDKTILSMMFFAPIMQLIILPLAANFEVKNVNVAYVDNDHSSYSRQLGNKIASSGYFKMVGNPKSFKEGLEMIEYGTADLILEIPTGFEKNIVREGSQKVNLSADAINGTKASLGAAYLVQVLADFNSNLDINIKAPNGSVMAHIAKISLENTNWYNPRAEYKYYMVPGILVLLLTMIGGFITALNIVKEKEVGTIEQINVTPIKKWQFILGKLIPFWIIGLLVFTLGLVVMYLFYGIFPKGSLLVLYLFAAVYLVALLGFGLLISTFADTQLQAMFIAFFFMMIFMLMSGFFTSIDSMPDWAITVSNFTPVTHFIKVVRLIVLKGSGLSDVAMELFYISLFAVGLNAFAIWNYKKTS</sequence>
<dbReference type="Pfam" id="PF12698">
    <property type="entry name" value="ABC2_membrane_3"/>
    <property type="match status" value="1"/>
</dbReference>
<proteinExistence type="inferred from homology"/>
<dbReference type="RefSeq" id="WP_079665534.1">
    <property type="nucleotide sequence ID" value="NZ_FUYZ01000001.1"/>
</dbReference>
<keyword evidence="11" id="KW-1185">Reference proteome</keyword>
<dbReference type="InterPro" id="IPR013525">
    <property type="entry name" value="ABC2_TM"/>
</dbReference>
<evidence type="ECO:0000313" key="10">
    <source>
        <dbReference type="EMBL" id="SKB61263.1"/>
    </source>
</evidence>
<reference evidence="10 11" key="1">
    <citation type="submission" date="2017-02" db="EMBL/GenBank/DDBJ databases">
        <authorList>
            <person name="Peterson S.W."/>
        </authorList>
    </citation>
    <scope>NUCLEOTIDE SEQUENCE [LARGE SCALE GENOMIC DNA]</scope>
    <source>
        <strain evidence="10 11">DSM 22323</strain>
    </source>
</reference>
<evidence type="ECO:0000313" key="11">
    <source>
        <dbReference type="Proteomes" id="UP000191112"/>
    </source>
</evidence>
<evidence type="ECO:0000256" key="7">
    <source>
        <dbReference type="ARBA" id="ARBA00023136"/>
    </source>
</evidence>
<comment type="subcellular location">
    <subcellularLocation>
        <location evidence="1">Cell membrane</location>
        <topology evidence="1">Multi-pass membrane protein</topology>
    </subcellularLocation>
</comment>
<organism evidence="10 11">
    <name type="scientific">Soonwooa buanensis</name>
    <dbReference type="NCBI Taxonomy" id="619805"/>
    <lineage>
        <taxon>Bacteria</taxon>
        <taxon>Pseudomonadati</taxon>
        <taxon>Bacteroidota</taxon>
        <taxon>Flavobacteriia</taxon>
        <taxon>Flavobacteriales</taxon>
        <taxon>Weeksellaceae</taxon>
        <taxon>Chryseobacterium group</taxon>
        <taxon>Soonwooa</taxon>
    </lineage>
</organism>
<dbReference type="AlphaFoldDB" id="A0A1T5CPL6"/>
<feature type="transmembrane region" description="Helical" evidence="8">
    <location>
        <begin position="21"/>
        <end position="40"/>
    </location>
</feature>
<keyword evidence="7 8" id="KW-0472">Membrane</keyword>
<dbReference type="PANTHER" id="PTHR30294">
    <property type="entry name" value="MEMBRANE COMPONENT OF ABC TRANSPORTER YHHJ-RELATED"/>
    <property type="match status" value="1"/>
</dbReference>
<keyword evidence="5 8" id="KW-0812">Transmembrane</keyword>
<feature type="transmembrane region" description="Helical" evidence="8">
    <location>
        <begin position="352"/>
        <end position="370"/>
    </location>
</feature>
<evidence type="ECO:0000256" key="2">
    <source>
        <dbReference type="ARBA" id="ARBA00007783"/>
    </source>
</evidence>
<dbReference type="OrthoDB" id="9808686at2"/>
<dbReference type="PANTHER" id="PTHR30294:SF29">
    <property type="entry name" value="MULTIDRUG ABC TRANSPORTER PERMEASE YBHS-RELATED"/>
    <property type="match status" value="1"/>
</dbReference>
<dbReference type="Gene3D" id="3.40.1710.10">
    <property type="entry name" value="abc type-2 transporter like domain"/>
    <property type="match status" value="1"/>
</dbReference>
<dbReference type="STRING" id="619805.SAMN05660477_00221"/>
<evidence type="ECO:0000256" key="3">
    <source>
        <dbReference type="ARBA" id="ARBA00022448"/>
    </source>
</evidence>
<keyword evidence="6 8" id="KW-1133">Transmembrane helix</keyword>
<name>A0A1T5CPL6_9FLAO</name>